<dbReference type="NCBIfam" id="TIGR03889">
    <property type="entry name" value="nitrile_acc"/>
    <property type="match status" value="1"/>
</dbReference>
<evidence type="ECO:0000313" key="2">
    <source>
        <dbReference type="Proteomes" id="UP000199071"/>
    </source>
</evidence>
<dbReference type="AlphaFoldDB" id="A0A1G6ABU2"/>
<proteinExistence type="predicted"/>
<reference evidence="1 2" key="1">
    <citation type="submission" date="2016-10" db="EMBL/GenBank/DDBJ databases">
        <authorList>
            <person name="de Groot N.N."/>
        </authorList>
    </citation>
    <scope>NUCLEOTIDE SEQUENCE [LARGE SCALE GENOMIC DNA]</scope>
    <source>
        <strain evidence="1 2">ATCC 35022</strain>
    </source>
</reference>
<dbReference type="InterPro" id="IPR023808">
    <property type="entry name" value="Nitrile_Hydratase_acc_put"/>
</dbReference>
<dbReference type="EMBL" id="FMXQ01000001">
    <property type="protein sequence ID" value="SDB05878.1"/>
    <property type="molecule type" value="Genomic_DNA"/>
</dbReference>
<evidence type="ECO:0000313" key="1">
    <source>
        <dbReference type="EMBL" id="SDB05878.1"/>
    </source>
</evidence>
<organism evidence="1 2">
    <name type="scientific">Bauldia litoralis</name>
    <dbReference type="NCBI Taxonomy" id="665467"/>
    <lineage>
        <taxon>Bacteria</taxon>
        <taxon>Pseudomonadati</taxon>
        <taxon>Pseudomonadota</taxon>
        <taxon>Alphaproteobacteria</taxon>
        <taxon>Hyphomicrobiales</taxon>
        <taxon>Kaistiaceae</taxon>
        <taxon>Bauldia</taxon>
    </lineage>
</organism>
<dbReference type="Proteomes" id="UP000199071">
    <property type="component" value="Unassembled WGS sequence"/>
</dbReference>
<gene>
    <name evidence="1" type="ORF">SAMN02982931_00428</name>
</gene>
<dbReference type="Gene3D" id="1.10.472.20">
    <property type="entry name" value="Nitrile hydratase, beta subunit"/>
    <property type="match status" value="1"/>
</dbReference>
<dbReference type="RefSeq" id="WP_175478250.1">
    <property type="nucleotide sequence ID" value="NZ_FMXQ01000001.1"/>
</dbReference>
<protein>
    <submittedName>
        <fullName evidence="1">Nitrile hydratase accessory protein</fullName>
    </submittedName>
</protein>
<dbReference type="InterPro" id="IPR042262">
    <property type="entry name" value="CN_hydtase_beta_C"/>
</dbReference>
<sequence>MNPRDSLAIDPRTEARAGAGTFAEPWHAQVLAIANGLTVAGLFSRDDWAAALGAALRKAEAAGEPDTDATYYAAALTALEGLVAARDPATGGALSPRIEAWRQAYLHTPHGKPVVLGAGRGGASDDGAG</sequence>
<keyword evidence="2" id="KW-1185">Reference proteome</keyword>
<dbReference type="SUPFAM" id="SSF50090">
    <property type="entry name" value="Electron transport accessory proteins"/>
    <property type="match status" value="1"/>
</dbReference>
<dbReference type="STRING" id="665467.SAMN02982931_00428"/>
<name>A0A1G6ABU2_9HYPH</name>
<accession>A0A1G6ABU2</accession>
<dbReference type="InterPro" id="IPR008990">
    <property type="entry name" value="Elect_transpt_acc-like_dom_sf"/>
</dbReference>